<protein>
    <submittedName>
        <fullName evidence="1">Uncharacterized protein</fullName>
    </submittedName>
</protein>
<organism evidence="1 2">
    <name type="scientific">Candida maltosa (strain Xu316)</name>
    <name type="common">Yeast</name>
    <dbReference type="NCBI Taxonomy" id="1245528"/>
    <lineage>
        <taxon>Eukaryota</taxon>
        <taxon>Fungi</taxon>
        <taxon>Dikarya</taxon>
        <taxon>Ascomycota</taxon>
        <taxon>Saccharomycotina</taxon>
        <taxon>Pichiomycetes</taxon>
        <taxon>Debaryomycetaceae</taxon>
        <taxon>Candida/Lodderomyces clade</taxon>
        <taxon>Candida</taxon>
    </lineage>
</organism>
<dbReference type="AlphaFoldDB" id="M3J6C5"/>
<dbReference type="OrthoDB" id="4022079at2759"/>
<proteinExistence type="predicted"/>
<gene>
    <name evidence="1" type="ORF">G210_2013</name>
</gene>
<keyword evidence="2" id="KW-1185">Reference proteome</keyword>
<reference evidence="1 2" key="1">
    <citation type="submission" date="2013-02" db="EMBL/GenBank/DDBJ databases">
        <title>Genome sequence of Candida maltosa Xu316, a potential industrial strain for xylitol and ethanol production.</title>
        <authorList>
            <person name="Yu J."/>
            <person name="Wang Q."/>
            <person name="Geng X."/>
            <person name="Bao W."/>
            <person name="He P."/>
            <person name="Cai J."/>
        </authorList>
    </citation>
    <scope>NUCLEOTIDE SEQUENCE [LARGE SCALE GENOMIC DNA]</scope>
    <source>
        <strain evidence="2">Xu316</strain>
    </source>
</reference>
<dbReference type="HOGENOM" id="CLU_525786_0_0_1"/>
<accession>M3J6C5</accession>
<name>M3J6C5_CANMX</name>
<dbReference type="STRING" id="1245528.M3J6C5"/>
<comment type="caution">
    <text evidence="1">The sequence shown here is derived from an EMBL/GenBank/DDBJ whole genome shotgun (WGS) entry which is preliminary data.</text>
</comment>
<dbReference type="OMA" id="INDICYT"/>
<dbReference type="EMBL" id="AOGT01001482">
    <property type="protein sequence ID" value="EMG47583.1"/>
    <property type="molecule type" value="Genomic_DNA"/>
</dbReference>
<sequence>MSAISILQQLSDKLSSSQLQLNDLVQLYSKILATLSTYGVHQTIQNDSSIDFISPLVNYSPTINPALIPILAKIVWNYIYHPYLNINVLMKAKTVLSQFKSVDSQLCHTDYYFMMNSDTTDDMNKYTTFLSSINKLLTQYSKIASSWMNDTPSINKLLELFSEYHHTWIKQLLHNCNPEFVRYIQSIDNAVGANYLNKCLAPSKTVTLEDSIIFVLQVLDHGMTCNLNSKVSHKLQICIDTINKSDKFELITTFNSLDPKISLSMCLNYLNFIISNKIMGLFTDTLPSCVTQHFKIFKLPPLTKPEVFLESEFKDPLGKLINIVDENDNYQNLAIIQHQILLILRKIMEDECKSIECINQVSNCSINDKMILSFLEYFIISLLCPLIVSTKFDKTVSFHQSHIIHECINKILTLKYKSIPSNKIWIALINILNDICYADLRYIEPFIELIQFQLNKDEKIGDDKLINSGLQFFIETFRPDHQWFNEIKPNVNEYEISLDDYKFLYNDFPHLTNTHDKS</sequence>
<evidence type="ECO:0000313" key="2">
    <source>
        <dbReference type="Proteomes" id="UP000011777"/>
    </source>
</evidence>
<dbReference type="Proteomes" id="UP000011777">
    <property type="component" value="Unassembled WGS sequence"/>
</dbReference>
<dbReference type="eggNOG" id="ENOG502RQ2Q">
    <property type="taxonomic scope" value="Eukaryota"/>
</dbReference>
<evidence type="ECO:0000313" key="1">
    <source>
        <dbReference type="EMBL" id="EMG47583.1"/>
    </source>
</evidence>